<dbReference type="EMBL" id="AMQS01000032">
    <property type="protein sequence ID" value="EKF50797.1"/>
    <property type="molecule type" value="Genomic_DNA"/>
</dbReference>
<keyword evidence="3" id="KW-1133">Transmembrane helix</keyword>
<dbReference type="PATRIC" id="fig|1231377.3.peg.1828"/>
<feature type="transmembrane region" description="Helical" evidence="3">
    <location>
        <begin position="77"/>
        <end position="97"/>
    </location>
</feature>
<organism evidence="5 6">
    <name type="scientific">Lactococcus garvieae DCC43</name>
    <dbReference type="NCBI Taxonomy" id="1231377"/>
    <lineage>
        <taxon>Bacteria</taxon>
        <taxon>Bacillati</taxon>
        <taxon>Bacillota</taxon>
        <taxon>Bacilli</taxon>
        <taxon>Lactobacillales</taxon>
        <taxon>Streptococcaceae</taxon>
        <taxon>Lactococcus</taxon>
    </lineage>
</organism>
<feature type="compositionally biased region" description="Basic and acidic residues" evidence="2">
    <location>
        <begin position="458"/>
        <end position="467"/>
    </location>
</feature>
<dbReference type="eggNOG" id="COG3266">
    <property type="taxonomic scope" value="Bacteria"/>
</dbReference>
<keyword evidence="3" id="KW-0812">Transmembrane</keyword>
<feature type="transmembrane region" description="Helical" evidence="3">
    <location>
        <begin position="109"/>
        <end position="127"/>
    </location>
</feature>
<feature type="compositionally biased region" description="Polar residues" evidence="2">
    <location>
        <begin position="480"/>
        <end position="493"/>
    </location>
</feature>
<evidence type="ECO:0000313" key="6">
    <source>
        <dbReference type="Proteomes" id="UP000006787"/>
    </source>
</evidence>
<evidence type="ECO:0000313" key="5">
    <source>
        <dbReference type="EMBL" id="EKF50797.1"/>
    </source>
</evidence>
<sequence length="699" mass="77001">MKEAELVNKLQQWESYLHQFSVLDLFQNVAFLFKALIWYLIVGLANVLDAMNGMASKALVLLNINNSPAFQEFMKKYLPLFIAIGIVFAGATLIGMMTNRGKDQTLYDFYRNMFIAMIVIIGFPWIWGQATGTTVKVANYINQSSSMSTNIISKNVTDLYYIDKKYNFDVSQFNSSGESKDKAGLAEDKEKNYLPKDKNGNIKVSDLSRINPVETIDVGDPAIELSKDGKEILSHQIIWSGKTAKSKELGKGKFGFGESHYYRYKYNSFRILFYLLMGIVVSAILTWKVAQISYEVWYNGALVQGAAFFDLKTGKRLIALTQKFFISLGAILVIFVMQTLFNIGYSYVDASIATTDLRGLLLNSILKIALLLTVIDGPNAFESVFGVDAGLKSATRSIIAMNQGSQLIRSGMNKLGDMSKFAARNAARGGGFIAGSIFGAKSSQPSQEEADAMNGIGSEHKDHKGKSQDQATGAEFGQGEHSSTTGEDTSSKGTENKADEPSTGQTSSEFQKSSTNNSESSSAEEKEGAKSSTNSPSDENSPFKTDDFDDKVEKANEQVDTHGLSSDYSDLLNGQNEEAVRAFDEVTLPHAVTDTVESNRKKVDEAMLAYENAEDKYRGIKQQESQEVKSNLKEIVTPTQKGIKNATLKGYQAGETTKIAMGWSSERKQAKQELKQAKQPFKADGLFSQEPRGDMFNGD</sequence>
<feature type="region of interest" description="Disordered" evidence="2">
    <location>
        <begin position="665"/>
        <end position="699"/>
    </location>
</feature>
<comment type="caution">
    <text evidence="5">The sequence shown here is derived from an EMBL/GenBank/DDBJ whole genome shotgun (WGS) entry which is preliminary data.</text>
</comment>
<feature type="transmembrane region" description="Helical" evidence="3">
    <location>
        <begin position="271"/>
        <end position="290"/>
    </location>
</feature>
<evidence type="ECO:0000256" key="1">
    <source>
        <dbReference type="SAM" id="Coils"/>
    </source>
</evidence>
<protein>
    <submittedName>
        <fullName evidence="5">Putative membrane spanning protein</fullName>
    </submittedName>
</protein>
<reference evidence="5 6" key="1">
    <citation type="journal article" date="2012" name="J. Bacteriol.">
        <title>Genome Sequence of the Bacteriocin-Producing Strain Lactococcus garvieae DCC43.</title>
        <authorList>
            <person name="Gabrielsen C."/>
            <person name="Brede D.A."/>
            <person name="Hernandez P.E."/>
            <person name="Nes I.F."/>
            <person name="Diep D.B."/>
        </authorList>
    </citation>
    <scope>NUCLEOTIDE SEQUENCE [LARGE SCALE GENOMIC DNA]</scope>
    <source>
        <strain evidence="5 6">DCC43</strain>
    </source>
</reference>
<feature type="compositionally biased region" description="Basic and acidic residues" evidence="2">
    <location>
        <begin position="665"/>
        <end position="676"/>
    </location>
</feature>
<keyword evidence="1" id="KW-0175">Coiled coil</keyword>
<dbReference type="Proteomes" id="UP000006787">
    <property type="component" value="Unassembled WGS sequence"/>
</dbReference>
<evidence type="ECO:0000256" key="3">
    <source>
        <dbReference type="SAM" id="Phobius"/>
    </source>
</evidence>
<dbReference type="RefSeq" id="WP_003136426.1">
    <property type="nucleotide sequence ID" value="NZ_AMQS01000032.1"/>
</dbReference>
<name>K2QB94_9LACT</name>
<feature type="transmembrane region" description="Helical" evidence="3">
    <location>
        <begin position="25"/>
        <end position="48"/>
    </location>
</feature>
<proteinExistence type="predicted"/>
<dbReference type="Pfam" id="PF26635">
    <property type="entry name" value="DUF8208"/>
    <property type="match status" value="1"/>
</dbReference>
<dbReference type="InterPro" id="IPR058066">
    <property type="entry name" value="pXO2-14_N"/>
</dbReference>
<evidence type="ECO:0000256" key="2">
    <source>
        <dbReference type="SAM" id="MobiDB-lite"/>
    </source>
</evidence>
<feature type="region of interest" description="Disordered" evidence="2">
    <location>
        <begin position="440"/>
        <end position="570"/>
    </location>
</feature>
<gene>
    <name evidence="5" type="ORF">C426_1848</name>
</gene>
<dbReference type="AlphaFoldDB" id="K2QB94"/>
<evidence type="ECO:0000259" key="4">
    <source>
        <dbReference type="Pfam" id="PF26635"/>
    </source>
</evidence>
<feature type="transmembrane region" description="Helical" evidence="3">
    <location>
        <begin position="324"/>
        <end position="348"/>
    </location>
</feature>
<feature type="coiled-coil region" evidence="1">
    <location>
        <begin position="596"/>
        <end position="623"/>
    </location>
</feature>
<keyword evidence="3" id="KW-0472">Membrane</keyword>
<feature type="domain" description="DUF8208" evidence="4">
    <location>
        <begin position="32"/>
        <end position="401"/>
    </location>
</feature>
<feature type="compositionally biased region" description="Polar residues" evidence="2">
    <location>
        <begin position="502"/>
        <end position="512"/>
    </location>
</feature>
<dbReference type="NCBIfam" id="NF045890">
    <property type="entry name" value="conj_pls20_p028"/>
    <property type="match status" value="1"/>
</dbReference>
<feature type="compositionally biased region" description="Polar residues" evidence="2">
    <location>
        <begin position="534"/>
        <end position="543"/>
    </location>
</feature>
<accession>K2QB94</accession>
<dbReference type="InterPro" id="IPR058521">
    <property type="entry name" value="DUF8208"/>
</dbReference>
<feature type="compositionally biased region" description="Basic and acidic residues" evidence="2">
    <location>
        <begin position="551"/>
        <end position="560"/>
    </location>
</feature>